<dbReference type="Proteomes" id="UP000005384">
    <property type="component" value="Unassembled WGS sequence"/>
</dbReference>
<dbReference type="Pfam" id="PF00535">
    <property type="entry name" value="Glycos_transf_2"/>
    <property type="match status" value="1"/>
</dbReference>
<dbReference type="InterPro" id="IPR001173">
    <property type="entry name" value="Glyco_trans_2-like"/>
</dbReference>
<dbReference type="CDD" id="cd04196">
    <property type="entry name" value="GT_2_like_d"/>
    <property type="match status" value="1"/>
</dbReference>
<keyword evidence="3" id="KW-1185">Reference proteome</keyword>
<protein>
    <recommendedName>
        <fullName evidence="1">Glycosyltransferase 2-like domain-containing protein</fullName>
    </recommendedName>
</protein>
<dbReference type="RefSeq" id="WP_006778493.1">
    <property type="nucleotide sequence ID" value="NZ_CP040506.1"/>
</dbReference>
<evidence type="ECO:0000259" key="1">
    <source>
        <dbReference type="Pfam" id="PF00535"/>
    </source>
</evidence>
<accession>G5IAN8</accession>
<dbReference type="PANTHER" id="PTHR22916:SF3">
    <property type="entry name" value="UDP-GLCNAC:BETAGAL BETA-1,3-N-ACETYLGLUCOSAMINYLTRANSFERASE-LIKE PROTEIN 1"/>
    <property type="match status" value="1"/>
</dbReference>
<dbReference type="PANTHER" id="PTHR22916">
    <property type="entry name" value="GLYCOSYLTRANSFERASE"/>
    <property type="match status" value="1"/>
</dbReference>
<proteinExistence type="predicted"/>
<dbReference type="PATRIC" id="fig|742737.3.peg.510"/>
<dbReference type="AlphaFoldDB" id="G5IAN8"/>
<evidence type="ECO:0000313" key="3">
    <source>
        <dbReference type="Proteomes" id="UP000005384"/>
    </source>
</evidence>
<dbReference type="GO" id="GO:0016758">
    <property type="term" value="F:hexosyltransferase activity"/>
    <property type="evidence" value="ECO:0007669"/>
    <property type="project" value="UniProtKB-ARBA"/>
</dbReference>
<evidence type="ECO:0000313" key="2">
    <source>
        <dbReference type="EMBL" id="EHI61487.1"/>
    </source>
</evidence>
<dbReference type="HOGENOM" id="CLU_025996_2_1_9"/>
<feature type="domain" description="Glycosyltransferase 2-like" evidence="1">
    <location>
        <begin position="3"/>
        <end position="67"/>
    </location>
</feature>
<dbReference type="Gene3D" id="3.90.550.10">
    <property type="entry name" value="Spore Coat Polysaccharide Biosynthesis Protein SpsA, Chain A"/>
    <property type="match status" value="1"/>
</dbReference>
<dbReference type="InterPro" id="IPR029044">
    <property type="entry name" value="Nucleotide-diphossugar_trans"/>
</dbReference>
<dbReference type="OrthoDB" id="9802649at2"/>
<comment type="caution">
    <text evidence="2">The sequence shown here is derived from an EMBL/GenBank/DDBJ whole genome shotgun (WGS) entry which is preliminary data.</text>
</comment>
<dbReference type="EMBL" id="ADLN01000002">
    <property type="protein sequence ID" value="EHI61487.1"/>
    <property type="molecule type" value="Genomic_DNA"/>
</dbReference>
<organism evidence="2 3">
    <name type="scientific">Hungatella hathewayi WAL-18680</name>
    <dbReference type="NCBI Taxonomy" id="742737"/>
    <lineage>
        <taxon>Bacteria</taxon>
        <taxon>Bacillati</taxon>
        <taxon>Bacillota</taxon>
        <taxon>Clostridia</taxon>
        <taxon>Lachnospirales</taxon>
        <taxon>Lachnospiraceae</taxon>
        <taxon>Hungatella</taxon>
    </lineage>
</organism>
<gene>
    <name evidence="2" type="ORF">HMPREF9473_00510</name>
</gene>
<sequence>MITVLVAAYQGEKYLEEQLDSILNQTVTDIQVLISDDGSTDGTWELARQYAAKFPGRVHCMRHPRAEEVSGLEPSDAESPAAEKLNPAAANFFWLLSRAEGDYIMLSDQDDVWREDKAERMMFHMRKAEKKWGADTPILLFSDAKVVDRELQEIAPSFLKYQHINPSRTSLNEILVENPVTGGAVMFNAALLPYVSKAPRQCMMHDWWIALAASCFGHVQCVKEPLYSYRQHGSNTLGAKRTGSLEDMRERMKRGEQVREQYERMFTQASCFLEQFGRQLTKQQREALRAYLSLPCQRLRGRMKTVRRYHFYKSSRIQTAAMCFTIPRR</sequence>
<name>G5IAN8_9FIRM</name>
<reference evidence="2 3" key="1">
    <citation type="submission" date="2011-08" db="EMBL/GenBank/DDBJ databases">
        <title>The Genome Sequence of Clostridium hathewayi WAL-18680.</title>
        <authorList>
            <consortium name="The Broad Institute Genome Sequencing Platform"/>
            <person name="Earl A."/>
            <person name="Ward D."/>
            <person name="Feldgarden M."/>
            <person name="Gevers D."/>
            <person name="Finegold S.M."/>
            <person name="Summanen P.H."/>
            <person name="Molitoris D.R."/>
            <person name="Song M."/>
            <person name="Daigneault M."/>
            <person name="Allen-Vercoe E."/>
            <person name="Young S.K."/>
            <person name="Zeng Q."/>
            <person name="Gargeya S."/>
            <person name="Fitzgerald M."/>
            <person name="Haas B."/>
            <person name="Abouelleil A."/>
            <person name="Alvarado L."/>
            <person name="Arachchi H.M."/>
            <person name="Berlin A."/>
            <person name="Brown A."/>
            <person name="Chapman S.B."/>
            <person name="Chen Z."/>
            <person name="Dunbar C."/>
            <person name="Freedman E."/>
            <person name="Gearin G."/>
            <person name="Gellesch M."/>
            <person name="Goldberg J."/>
            <person name="Griggs A."/>
            <person name="Gujja S."/>
            <person name="Heiman D."/>
            <person name="Howarth C."/>
            <person name="Larson L."/>
            <person name="Lui A."/>
            <person name="MacDonald P.J.P."/>
            <person name="Montmayeur A."/>
            <person name="Murphy C."/>
            <person name="Neiman D."/>
            <person name="Pearson M."/>
            <person name="Priest M."/>
            <person name="Roberts A."/>
            <person name="Saif S."/>
            <person name="Shea T."/>
            <person name="Shenoy N."/>
            <person name="Sisk P."/>
            <person name="Stolte C."/>
            <person name="Sykes S."/>
            <person name="Wortman J."/>
            <person name="Nusbaum C."/>
            <person name="Birren B."/>
        </authorList>
    </citation>
    <scope>NUCLEOTIDE SEQUENCE [LARGE SCALE GENOMIC DNA]</scope>
    <source>
        <strain evidence="2 3">WAL-18680</strain>
    </source>
</reference>
<dbReference type="SUPFAM" id="SSF53448">
    <property type="entry name" value="Nucleotide-diphospho-sugar transferases"/>
    <property type="match status" value="1"/>
</dbReference>